<feature type="active site" description="Proton donor" evidence="3">
    <location>
        <position position="157"/>
    </location>
</feature>
<feature type="binding site" evidence="3">
    <location>
        <position position="339"/>
    </location>
    <ligand>
        <name>CTP</name>
        <dbReference type="ChEBI" id="CHEBI:37563"/>
    </ligand>
</feature>
<keyword evidence="3" id="KW-0460">Magnesium</keyword>
<proteinExistence type="inferred from homology"/>
<dbReference type="EC" id="6.3.2.5" evidence="3"/>
<comment type="caution">
    <text evidence="3">Lacks conserved residue(s) required for the propagation of feature annotation.</text>
</comment>
<evidence type="ECO:0000256" key="3">
    <source>
        <dbReference type="HAMAP-Rule" id="MF_02225"/>
    </source>
</evidence>
<comment type="caution">
    <text evidence="7">The sequence shown here is derived from an EMBL/GenBank/DDBJ whole genome shotgun (WGS) entry which is preliminary data.</text>
</comment>
<comment type="function">
    <text evidence="3">Catalyzes two sequential steps in the biosynthesis of coenzyme A. In the first step cysteine is conjugated to 4'-phosphopantothenate to form 4-phosphopantothenoylcysteine. In the second step the latter compound is decarboxylated to form 4'-phosphopantotheine.</text>
</comment>
<feature type="domain" description="Flavoprotein" evidence="5">
    <location>
        <begin position="5"/>
        <end position="176"/>
    </location>
</feature>
<feature type="binding site" evidence="3">
    <location>
        <position position="321"/>
    </location>
    <ligand>
        <name>CTP</name>
        <dbReference type="ChEBI" id="CHEBI:37563"/>
    </ligand>
</feature>
<comment type="catalytic activity">
    <reaction evidence="3 4">
        <text>(R)-4'-phosphopantothenate + L-cysteine + CTP = N-[(R)-4-phosphopantothenoyl]-L-cysteine + CMP + diphosphate + H(+)</text>
        <dbReference type="Rhea" id="RHEA:19397"/>
        <dbReference type="ChEBI" id="CHEBI:10986"/>
        <dbReference type="ChEBI" id="CHEBI:15378"/>
        <dbReference type="ChEBI" id="CHEBI:33019"/>
        <dbReference type="ChEBI" id="CHEBI:35235"/>
        <dbReference type="ChEBI" id="CHEBI:37563"/>
        <dbReference type="ChEBI" id="CHEBI:59458"/>
        <dbReference type="ChEBI" id="CHEBI:60377"/>
        <dbReference type="EC" id="6.3.2.5"/>
    </reaction>
</comment>
<dbReference type="HAMAP" id="MF_02225">
    <property type="entry name" value="CoaBC"/>
    <property type="match status" value="1"/>
</dbReference>
<dbReference type="NCBIfam" id="TIGR00521">
    <property type="entry name" value="coaBC_dfp"/>
    <property type="match status" value="1"/>
</dbReference>
<dbReference type="Gene3D" id="3.40.50.1950">
    <property type="entry name" value="Flavin prenyltransferase-like"/>
    <property type="match status" value="1"/>
</dbReference>
<comment type="pathway">
    <text evidence="3 4">Cofactor biosynthesis; coenzyme A biosynthesis; CoA from (R)-pantothenate: step 3/5.</text>
</comment>
<keyword evidence="3" id="KW-0511">Multifunctional enzyme</keyword>
<keyword evidence="3" id="KW-0479">Metal-binding</keyword>
<feature type="binding site" evidence="3">
    <location>
        <position position="277"/>
    </location>
    <ligand>
        <name>CTP</name>
        <dbReference type="ChEBI" id="CHEBI:37563"/>
    </ligand>
</feature>
<name>A0ABT8B211_9NEIS</name>
<keyword evidence="8" id="KW-1185">Reference proteome</keyword>
<dbReference type="PANTHER" id="PTHR14359">
    <property type="entry name" value="HOMO-OLIGOMERIC FLAVIN CONTAINING CYS DECARBOXYLASE FAMILY"/>
    <property type="match status" value="1"/>
</dbReference>
<reference evidence="7" key="2">
    <citation type="submission" date="2023-06" db="EMBL/GenBank/DDBJ databases">
        <authorList>
            <person name="Lucena T."/>
            <person name="Sun Q."/>
        </authorList>
    </citation>
    <scope>NUCLEOTIDE SEQUENCE</scope>
    <source>
        <strain evidence="7">CECT 7703</strain>
    </source>
</reference>
<dbReference type="InterPro" id="IPR003382">
    <property type="entry name" value="Flavoprotein"/>
</dbReference>
<dbReference type="InterPro" id="IPR036551">
    <property type="entry name" value="Flavin_trans-like"/>
</dbReference>
<dbReference type="InterPro" id="IPR007085">
    <property type="entry name" value="DNA/pantothenate-metab_flavo_C"/>
</dbReference>
<gene>
    <name evidence="3 7" type="primary">coaBC</name>
    <name evidence="7" type="ORF">QWZ03_05740</name>
</gene>
<feature type="region of interest" description="Phosphopantothenoylcysteine decarboxylase" evidence="3">
    <location>
        <begin position="1"/>
        <end position="188"/>
    </location>
</feature>
<dbReference type="Pfam" id="PF04127">
    <property type="entry name" value="DFP"/>
    <property type="match status" value="1"/>
</dbReference>
<accession>A0ABT8B211</accession>
<sequence length="397" mass="43026">MNRPKRVLLGVTGGVAAYKAAELTRLFVKAGHDVQVVMTEAATRFVAPATFQALSGRPVFTDLWDSRVDNHMAHIDLGREADLILVAPASADFMFKLAHGAADDLLSTLCTARDCPLLVAPAMNRQMWENPPNQRNVQQLRQDGVLVLGPDEGDQACGETGFGRMLEPEALFELVEAAFQPKYLKGKKVLITAGPTFERIDAVRGITNSSSGKMGFAIARAALEAGAEVTLVAGPTSLKTPVGARRLDVESSKDMLAAVNAAVSKTDIFISVAAVADYYVLNPSEQKIKKDAHILTLELAPNPDILANVAGLADPPFCVGFAAESENLLEYGEQKRRRKKLPLLVANQVQSAIGADDNEVFLLDDHGQHKLPRAPKQEIARAIVQYTAKLYHEYHKP</sequence>
<comment type="similarity">
    <text evidence="3 4">In the N-terminal section; belongs to the HFCD (homo-oligomeric flavin containing Cys decarboxylase) superfamily.</text>
</comment>
<evidence type="ECO:0000259" key="5">
    <source>
        <dbReference type="Pfam" id="PF02441"/>
    </source>
</evidence>
<comment type="cofactor">
    <cofactor evidence="3">
        <name>Mg(2+)</name>
        <dbReference type="ChEBI" id="CHEBI:18420"/>
    </cofactor>
</comment>
<dbReference type="RefSeq" id="WP_290331847.1">
    <property type="nucleotide sequence ID" value="NZ_JAUFPU010000004.1"/>
</dbReference>
<comment type="function">
    <text evidence="4">Catalyzes two steps in the biosynthesis of coenzyme A. In the first step cysteine is conjugated to 4'-phosphopantothenate to form 4-phosphopantothenoylcysteine, in the latter compound is decarboxylated to form 4'-phosphopantotheine.</text>
</comment>
<dbReference type="GO" id="GO:0004633">
    <property type="term" value="F:phosphopantothenoylcysteine decarboxylase activity"/>
    <property type="evidence" value="ECO:0007669"/>
    <property type="project" value="UniProtKB-EC"/>
</dbReference>
<feature type="binding site" evidence="3">
    <location>
        <begin position="303"/>
        <end position="306"/>
    </location>
    <ligand>
        <name>CTP</name>
        <dbReference type="ChEBI" id="CHEBI:37563"/>
    </ligand>
</feature>
<evidence type="ECO:0000313" key="8">
    <source>
        <dbReference type="Proteomes" id="UP001180081"/>
    </source>
</evidence>
<protein>
    <recommendedName>
        <fullName evidence="3">Coenzyme A biosynthesis bifunctional protein CoaBC</fullName>
    </recommendedName>
    <alternativeName>
        <fullName evidence="3">DNA/pantothenate metabolism flavoprotein</fullName>
    </alternativeName>
    <alternativeName>
        <fullName evidence="3">Phosphopantothenoylcysteine synthetase/decarboxylase</fullName>
        <shortName evidence="3">PPCS-PPCDC</shortName>
    </alternativeName>
    <domain>
        <recommendedName>
            <fullName evidence="3">Phosphopantothenoylcysteine decarboxylase</fullName>
            <shortName evidence="3">PPC decarboxylase</shortName>
            <shortName evidence="3">PPC-DC</shortName>
            <ecNumber evidence="3">4.1.1.36</ecNumber>
        </recommendedName>
        <alternativeName>
            <fullName evidence="3">CoaC</fullName>
        </alternativeName>
    </domain>
    <domain>
        <recommendedName>
            <fullName evidence="3">Phosphopantothenate--cysteine ligase</fullName>
            <ecNumber evidence="3">6.3.2.5</ecNumber>
        </recommendedName>
        <alternativeName>
            <fullName evidence="3">CoaB</fullName>
        </alternativeName>
        <alternativeName>
            <fullName evidence="3">Phosphopantothenoylcysteine synthetase</fullName>
            <shortName evidence="3">PPC synthetase</shortName>
            <shortName evidence="3">PPC-S</shortName>
        </alternativeName>
    </domain>
</protein>
<keyword evidence="3 4" id="KW-0436">Ligase</keyword>
<feature type="binding site" evidence="3">
    <location>
        <position position="287"/>
    </location>
    <ligand>
        <name>CTP</name>
        <dbReference type="ChEBI" id="CHEBI:37563"/>
    </ligand>
</feature>
<organism evidence="7 8">
    <name type="scientific">Chitinimonas viridis</name>
    <dbReference type="NCBI Taxonomy" id="664880"/>
    <lineage>
        <taxon>Bacteria</taxon>
        <taxon>Pseudomonadati</taxon>
        <taxon>Pseudomonadota</taxon>
        <taxon>Betaproteobacteria</taxon>
        <taxon>Neisseriales</taxon>
        <taxon>Chitinibacteraceae</taxon>
        <taxon>Chitinimonas</taxon>
    </lineage>
</organism>
<dbReference type="SUPFAM" id="SSF52507">
    <property type="entry name" value="Homo-oligomeric flavin-containing Cys decarboxylases, HFCD"/>
    <property type="match status" value="1"/>
</dbReference>
<keyword evidence="1 3" id="KW-0210">Decarboxylase</keyword>
<evidence type="ECO:0000256" key="2">
    <source>
        <dbReference type="ARBA" id="ARBA00023239"/>
    </source>
</evidence>
<comment type="pathway">
    <text evidence="3 4">Cofactor biosynthesis; coenzyme A biosynthesis; CoA from (R)-pantothenate: step 2/5.</text>
</comment>
<comment type="similarity">
    <text evidence="3 4">In the C-terminal section; belongs to the PPC synthetase family.</text>
</comment>
<comment type="catalytic activity">
    <reaction evidence="3 4">
        <text>N-[(R)-4-phosphopantothenoyl]-L-cysteine + H(+) = (R)-4'-phosphopantetheine + CO2</text>
        <dbReference type="Rhea" id="RHEA:16793"/>
        <dbReference type="ChEBI" id="CHEBI:15378"/>
        <dbReference type="ChEBI" id="CHEBI:16526"/>
        <dbReference type="ChEBI" id="CHEBI:59458"/>
        <dbReference type="ChEBI" id="CHEBI:61723"/>
        <dbReference type="EC" id="4.1.1.36"/>
    </reaction>
</comment>
<evidence type="ECO:0000256" key="1">
    <source>
        <dbReference type="ARBA" id="ARBA00022793"/>
    </source>
</evidence>
<dbReference type="PANTHER" id="PTHR14359:SF6">
    <property type="entry name" value="PHOSPHOPANTOTHENOYLCYSTEINE DECARBOXYLASE"/>
    <property type="match status" value="1"/>
</dbReference>
<keyword evidence="2 3" id="KW-0456">Lyase</keyword>
<dbReference type="EC" id="4.1.1.36" evidence="3"/>
<evidence type="ECO:0000259" key="6">
    <source>
        <dbReference type="Pfam" id="PF04127"/>
    </source>
</evidence>
<dbReference type="InterPro" id="IPR005252">
    <property type="entry name" value="CoaBC"/>
</dbReference>
<feature type="domain" description="DNA/pantothenate metabolism flavoprotein C-terminal" evidence="6">
    <location>
        <begin position="184"/>
        <end position="389"/>
    </location>
</feature>
<reference evidence="7" key="1">
    <citation type="journal article" date="2014" name="Int. J. Syst. Evol. Microbiol.">
        <title>Complete genome of a new Firmicutes species belonging to the dominant human colonic microbiota ('Ruminococcus bicirculans') reveals two chromosomes and a selective capacity to utilize plant glucans.</title>
        <authorList>
            <consortium name="NISC Comparative Sequencing Program"/>
            <person name="Wegmann U."/>
            <person name="Louis P."/>
            <person name="Goesmann A."/>
            <person name="Henrissat B."/>
            <person name="Duncan S.H."/>
            <person name="Flint H.J."/>
        </authorList>
    </citation>
    <scope>NUCLEOTIDE SEQUENCE</scope>
    <source>
        <strain evidence="7">CECT 7703</strain>
    </source>
</reference>
<dbReference type="Pfam" id="PF02441">
    <property type="entry name" value="Flavoprotein"/>
    <property type="match status" value="1"/>
</dbReference>
<dbReference type="Gene3D" id="3.40.50.10300">
    <property type="entry name" value="CoaB-like"/>
    <property type="match status" value="1"/>
</dbReference>
<dbReference type="InterPro" id="IPR035929">
    <property type="entry name" value="CoaB-like_sf"/>
</dbReference>
<dbReference type="Proteomes" id="UP001180081">
    <property type="component" value="Unassembled WGS sequence"/>
</dbReference>
<keyword evidence="3 4" id="KW-0288">FMN</keyword>
<evidence type="ECO:0000313" key="7">
    <source>
        <dbReference type="EMBL" id="MDN3576264.1"/>
    </source>
</evidence>
<dbReference type="SUPFAM" id="SSF102645">
    <property type="entry name" value="CoaB-like"/>
    <property type="match status" value="1"/>
</dbReference>
<keyword evidence="3 4" id="KW-0285">Flavoprotein</keyword>
<evidence type="ECO:0000256" key="4">
    <source>
        <dbReference type="RuleBase" id="RU364078"/>
    </source>
</evidence>
<comment type="cofactor">
    <cofactor evidence="3">
        <name>FMN</name>
        <dbReference type="ChEBI" id="CHEBI:58210"/>
    </cofactor>
    <text evidence="3">Binds 1 FMN per subunit.</text>
</comment>
<feature type="region of interest" description="Phosphopantothenate--cysteine ligase" evidence="3">
    <location>
        <begin position="189"/>
        <end position="397"/>
    </location>
</feature>
<feature type="binding site" evidence="3">
    <location>
        <position position="335"/>
    </location>
    <ligand>
        <name>CTP</name>
        <dbReference type="ChEBI" id="CHEBI:37563"/>
    </ligand>
</feature>
<dbReference type="EMBL" id="JAUFPU010000004">
    <property type="protein sequence ID" value="MDN3576264.1"/>
    <property type="molecule type" value="Genomic_DNA"/>
</dbReference>
<dbReference type="GO" id="GO:0004632">
    <property type="term" value="F:phosphopantothenate--cysteine ligase activity"/>
    <property type="evidence" value="ECO:0007669"/>
    <property type="project" value="UniProtKB-EC"/>
</dbReference>